<keyword evidence="11" id="KW-1185">Reference proteome</keyword>
<protein>
    <recommendedName>
        <fullName evidence="8">Transport permease protein</fullName>
    </recommendedName>
</protein>
<dbReference type="OrthoDB" id="111284at2"/>
<dbReference type="PANTHER" id="PTHR30294">
    <property type="entry name" value="MEMBRANE COMPONENT OF ABC TRANSPORTER YHHJ-RELATED"/>
    <property type="match status" value="1"/>
</dbReference>
<keyword evidence="4 8" id="KW-1003">Cell membrane</keyword>
<evidence type="ECO:0000256" key="2">
    <source>
        <dbReference type="ARBA" id="ARBA00007783"/>
    </source>
</evidence>
<dbReference type="InterPro" id="IPR051449">
    <property type="entry name" value="ABC-2_transporter_component"/>
</dbReference>
<dbReference type="EMBL" id="CP001634">
    <property type="protein sequence ID" value="ACR79532.1"/>
    <property type="molecule type" value="Genomic_DNA"/>
</dbReference>
<dbReference type="STRING" id="521045.Kole_0821"/>
<dbReference type="GO" id="GO:0043190">
    <property type="term" value="C:ATP-binding cassette (ABC) transporter complex"/>
    <property type="evidence" value="ECO:0007669"/>
    <property type="project" value="InterPro"/>
</dbReference>
<evidence type="ECO:0000313" key="11">
    <source>
        <dbReference type="Proteomes" id="UP000002382"/>
    </source>
</evidence>
<dbReference type="PRINTS" id="PR00164">
    <property type="entry name" value="ABC2TRNSPORT"/>
</dbReference>
<sequence length="358" mass="38633">MKYAVQIAIKDLKYFFRSKTAIFAFLVMPVFMMLITGYIFPKVQSGDNIKIAVYSLDKGFKKMIESKGSENFVFVESEEELREVLLEEKVDVALVIPEGFLTAVLRKQEASIKLIPSPSNPQIAMAAAQGVTSSIGASLGSVGGKFDVEIENPGGGEFNYYEFMAPGIMAMVAIMSVVNGLAAAITMEKERGTLDGILATPIPRSSIVLGKTLAQTVRGILQAIIILALAVLLFGVTLHGSLLLTLLILILGIFSFIGVGIIVTAGAPDQETSQMVLTTISFPMMFLSGVFFPVEQMPSFMQTLSKFFPLTYTADALRKVMILGGNLSNVSNDVVMLVIFAIVTLSLAVPLFGRLTTN</sequence>
<dbReference type="GO" id="GO:0140359">
    <property type="term" value="F:ABC-type transporter activity"/>
    <property type="evidence" value="ECO:0007669"/>
    <property type="project" value="InterPro"/>
</dbReference>
<dbReference type="Gene3D" id="3.40.1710.10">
    <property type="entry name" value="abc type-2 transporter like domain"/>
    <property type="match status" value="1"/>
</dbReference>
<dbReference type="InterPro" id="IPR000412">
    <property type="entry name" value="ABC_2_transport"/>
</dbReference>
<accession>C5CG91</accession>
<evidence type="ECO:0000256" key="4">
    <source>
        <dbReference type="ARBA" id="ARBA00022475"/>
    </source>
</evidence>
<evidence type="ECO:0000313" key="10">
    <source>
        <dbReference type="EMBL" id="ACR79532.1"/>
    </source>
</evidence>
<feature type="domain" description="ABC transmembrane type-2" evidence="9">
    <location>
        <begin position="112"/>
        <end position="355"/>
    </location>
</feature>
<evidence type="ECO:0000256" key="1">
    <source>
        <dbReference type="ARBA" id="ARBA00004651"/>
    </source>
</evidence>
<dbReference type="RefSeq" id="WP_015868194.1">
    <property type="nucleotide sequence ID" value="NC_012785.1"/>
</dbReference>
<dbReference type="InterPro" id="IPR013525">
    <property type="entry name" value="ABC2_TM"/>
</dbReference>
<dbReference type="AlphaFoldDB" id="C5CG91"/>
<gene>
    <name evidence="10" type="ordered locus">Kole_0821</name>
</gene>
<feature type="transmembrane region" description="Helical" evidence="8">
    <location>
        <begin position="275"/>
        <end position="294"/>
    </location>
</feature>
<evidence type="ECO:0000256" key="6">
    <source>
        <dbReference type="ARBA" id="ARBA00022989"/>
    </source>
</evidence>
<evidence type="ECO:0000256" key="8">
    <source>
        <dbReference type="RuleBase" id="RU361157"/>
    </source>
</evidence>
<comment type="subcellular location">
    <subcellularLocation>
        <location evidence="1 8">Cell membrane</location>
        <topology evidence="1 8">Multi-pass membrane protein</topology>
    </subcellularLocation>
</comment>
<reference evidence="10 11" key="2">
    <citation type="journal article" date="2011" name="J. Bacteriol.">
        <title>Genome Sequence of Kosmotoga olearia Strain TBF 19.5.1, a Thermophilic Bacterium with a Wide Growth Temperature Range, Isolated from the Troll B Oil Platform in the North Sea.</title>
        <authorList>
            <person name="Swithers K.S."/>
            <person name="Dipippo J.L."/>
            <person name="Bruce D.C."/>
            <person name="Detter C."/>
            <person name="Tapia R."/>
            <person name="Han S."/>
            <person name="Goodwin L.A."/>
            <person name="Han J."/>
            <person name="Woyke T."/>
            <person name="Pitluck S."/>
            <person name="Pennacchio L."/>
            <person name="Nolan M."/>
            <person name="Mikhailova N."/>
            <person name="Land M.L."/>
            <person name="Nesbo C.L."/>
            <person name="Gogarten J.P."/>
            <person name="Noll K.M."/>
        </authorList>
    </citation>
    <scope>NUCLEOTIDE SEQUENCE [LARGE SCALE GENOMIC DNA]</scope>
    <source>
        <strain evidence="11">ATCC BAA-1733 / DSM 21960 / TBF 19.5.1</strain>
    </source>
</reference>
<dbReference type="Pfam" id="PF12698">
    <property type="entry name" value="ABC2_membrane_3"/>
    <property type="match status" value="1"/>
</dbReference>
<feature type="transmembrane region" description="Helical" evidence="8">
    <location>
        <begin position="163"/>
        <end position="185"/>
    </location>
</feature>
<comment type="similarity">
    <text evidence="2 8">Belongs to the ABC-2 integral membrane protein family.</text>
</comment>
<dbReference type="KEGG" id="kol:Kole_0821"/>
<reference evidence="10 11" key="1">
    <citation type="submission" date="2009-06" db="EMBL/GenBank/DDBJ databases">
        <title>Complete sequence of Thermotogales bacterium TBF 19.5.1.</title>
        <authorList>
            <consortium name="US DOE Joint Genome Institute"/>
            <person name="Lucas S."/>
            <person name="Copeland A."/>
            <person name="Lapidus A."/>
            <person name="Glavina del Rio T."/>
            <person name="Tice H."/>
            <person name="Bruce D."/>
            <person name="Goodwin L."/>
            <person name="Pitluck S."/>
            <person name="Chertkov O."/>
            <person name="Brettin T."/>
            <person name="Detter J.C."/>
            <person name="Han C."/>
            <person name="Schmutz J."/>
            <person name="Larimer F."/>
            <person name="Land M."/>
            <person name="Hauser L."/>
            <person name="Kyrpides N."/>
            <person name="Ovchinnikova G."/>
            <person name="Noll K."/>
        </authorList>
    </citation>
    <scope>NUCLEOTIDE SEQUENCE [LARGE SCALE GENOMIC DNA]</scope>
    <source>
        <strain evidence="11">ATCC BAA-1733 / DSM 21960 / TBF 19.5.1</strain>
    </source>
</reference>
<keyword evidence="5 8" id="KW-0812">Transmembrane</keyword>
<dbReference type="InterPro" id="IPR047817">
    <property type="entry name" value="ABC2_TM_bact-type"/>
</dbReference>
<evidence type="ECO:0000256" key="3">
    <source>
        <dbReference type="ARBA" id="ARBA00022448"/>
    </source>
</evidence>
<feature type="transmembrane region" description="Helical" evidence="8">
    <location>
        <begin position="334"/>
        <end position="353"/>
    </location>
</feature>
<dbReference type="eggNOG" id="COG0842">
    <property type="taxonomic scope" value="Bacteria"/>
</dbReference>
<evidence type="ECO:0000256" key="7">
    <source>
        <dbReference type="ARBA" id="ARBA00023136"/>
    </source>
</evidence>
<feature type="transmembrane region" description="Helical" evidence="8">
    <location>
        <begin position="219"/>
        <end position="236"/>
    </location>
</feature>
<dbReference type="HOGENOM" id="CLU_039483_0_0_0"/>
<dbReference type="Proteomes" id="UP000002382">
    <property type="component" value="Chromosome"/>
</dbReference>
<keyword evidence="3 8" id="KW-0813">Transport</keyword>
<feature type="transmembrane region" description="Helical" evidence="8">
    <location>
        <begin position="242"/>
        <end position="263"/>
    </location>
</feature>
<name>C5CG91_KOSOT</name>
<proteinExistence type="inferred from homology"/>
<keyword evidence="6 8" id="KW-1133">Transmembrane helix</keyword>
<evidence type="ECO:0000259" key="9">
    <source>
        <dbReference type="PROSITE" id="PS51012"/>
    </source>
</evidence>
<keyword evidence="7 8" id="KW-0472">Membrane</keyword>
<evidence type="ECO:0000256" key="5">
    <source>
        <dbReference type="ARBA" id="ARBA00022692"/>
    </source>
</evidence>
<dbReference type="PROSITE" id="PS51012">
    <property type="entry name" value="ABC_TM2"/>
    <property type="match status" value="1"/>
</dbReference>
<organism evidence="10 11">
    <name type="scientific">Kosmotoga olearia (strain ATCC BAA-1733 / DSM 21960 / TBF 19.5.1)</name>
    <dbReference type="NCBI Taxonomy" id="521045"/>
    <lineage>
        <taxon>Bacteria</taxon>
        <taxon>Thermotogati</taxon>
        <taxon>Thermotogota</taxon>
        <taxon>Thermotogae</taxon>
        <taxon>Kosmotogales</taxon>
        <taxon>Kosmotogaceae</taxon>
        <taxon>Kosmotoga</taxon>
    </lineage>
</organism>
<feature type="transmembrane region" description="Helical" evidence="8">
    <location>
        <begin position="21"/>
        <end position="40"/>
    </location>
</feature>
<dbReference type="PANTHER" id="PTHR30294:SF29">
    <property type="entry name" value="MULTIDRUG ABC TRANSPORTER PERMEASE YBHS-RELATED"/>
    <property type="match status" value="1"/>
</dbReference>